<evidence type="ECO:0000313" key="3">
    <source>
        <dbReference type="EMBL" id="EMD83597.1"/>
    </source>
</evidence>
<feature type="transmembrane region" description="Helical" evidence="2">
    <location>
        <begin position="318"/>
        <end position="337"/>
    </location>
</feature>
<feature type="transmembrane region" description="Helical" evidence="2">
    <location>
        <begin position="268"/>
        <end position="298"/>
    </location>
</feature>
<organism evidence="3 4">
    <name type="scientific">Pacificimonas flava</name>
    <dbReference type="NCBI Taxonomy" id="1234595"/>
    <lineage>
        <taxon>Bacteria</taxon>
        <taxon>Pseudomonadati</taxon>
        <taxon>Pseudomonadota</taxon>
        <taxon>Alphaproteobacteria</taxon>
        <taxon>Sphingomonadales</taxon>
        <taxon>Sphingosinicellaceae</taxon>
        <taxon>Pacificimonas</taxon>
    </lineage>
</organism>
<keyword evidence="2" id="KW-1133">Transmembrane helix</keyword>
<name>M2U6D7_9SPHN</name>
<proteinExistence type="predicted"/>
<dbReference type="GO" id="GO:0005548">
    <property type="term" value="F:phospholipid transporter activity"/>
    <property type="evidence" value="ECO:0007669"/>
    <property type="project" value="TreeGrafter"/>
</dbReference>
<dbReference type="PANTHER" id="PTHR30188:SF3">
    <property type="entry name" value="ABC TRANSPORTER PERMEASE"/>
    <property type="match status" value="1"/>
</dbReference>
<keyword evidence="4" id="KW-1185">Reference proteome</keyword>
<feature type="compositionally biased region" description="Basic and acidic residues" evidence="1">
    <location>
        <begin position="12"/>
        <end position="22"/>
    </location>
</feature>
<evidence type="ECO:0000256" key="2">
    <source>
        <dbReference type="SAM" id="Phobius"/>
    </source>
</evidence>
<dbReference type="InterPro" id="IPR030802">
    <property type="entry name" value="Permease_MalE"/>
</dbReference>
<reference evidence="3 4" key="1">
    <citation type="journal article" date="2013" name="Genome Announc.">
        <title>Draft Genome Sequence of Strain JLT2015T, Belonging to the Family Sphingomonadaceae of the Alphaproteobacteria.</title>
        <authorList>
            <person name="Tang K."/>
            <person name="Liu K."/>
            <person name="Li S."/>
            <person name="Jiao N."/>
        </authorList>
    </citation>
    <scope>NUCLEOTIDE SEQUENCE [LARGE SCALE GENOMIC DNA]</scope>
    <source>
        <strain evidence="3 4">JLT2015</strain>
    </source>
</reference>
<dbReference type="PATRIC" id="fig|1234595.3.peg.568"/>
<dbReference type="AlphaFoldDB" id="M2U6D7"/>
<evidence type="ECO:0000256" key="1">
    <source>
        <dbReference type="SAM" id="MobiDB-lite"/>
    </source>
</evidence>
<dbReference type="Proteomes" id="UP000011717">
    <property type="component" value="Unassembled WGS sequence"/>
</dbReference>
<comment type="caution">
    <text evidence="3">The sequence shown here is derived from an EMBL/GenBank/DDBJ whole genome shotgun (WGS) entry which is preliminary data.</text>
</comment>
<dbReference type="Pfam" id="PF02405">
    <property type="entry name" value="MlaE"/>
    <property type="match status" value="1"/>
</dbReference>
<gene>
    <name evidence="3" type="ORF">C725_0569</name>
</gene>
<feature type="transmembrane region" description="Helical" evidence="2">
    <location>
        <begin position="210"/>
        <end position="230"/>
    </location>
</feature>
<feature type="region of interest" description="Disordered" evidence="1">
    <location>
        <begin position="1"/>
        <end position="22"/>
    </location>
</feature>
<sequence>MVTDQAAANEASPDRRAPAGVEWQEHPDLRLIASGDWIVTQLSGVTGQLGAHRTERARLDVSHMGEVDTAGAFALARLTGGAAALRNSGRDDLDRLAELIERSGEPEAPRQTRPHGLFGFFVRTGERVETLWHEAYGSMVFAGRLTLTLGHTLAAPRRLRLTPLFAMMEAVGVNALPIVFTMTFFIGAVIALVGANLLTTLGVSVFTVELVGVAILREFGVVIAAILLAGRSASSFAAELGSMRMNQETHAMQVMGVDRFHALVVPRVLAALLMMPILTFVADIGGLVGGLLVSWITMDLSPTFFISRLIETVELRHFWIGMSKAPFLALLIAAIGCRQGLLVEGDTQSLGRHVTAAVVHAIFLIIMFDAIFAVIFMVLDL</sequence>
<dbReference type="GO" id="GO:0043190">
    <property type="term" value="C:ATP-binding cassette (ABC) transporter complex"/>
    <property type="evidence" value="ECO:0007669"/>
    <property type="project" value="InterPro"/>
</dbReference>
<keyword evidence="2" id="KW-0812">Transmembrane</keyword>
<feature type="transmembrane region" description="Helical" evidence="2">
    <location>
        <begin position="358"/>
        <end position="379"/>
    </location>
</feature>
<feature type="transmembrane region" description="Helical" evidence="2">
    <location>
        <begin position="175"/>
        <end position="198"/>
    </location>
</feature>
<dbReference type="PANTHER" id="PTHR30188">
    <property type="entry name" value="ABC TRANSPORTER PERMEASE PROTEIN-RELATED"/>
    <property type="match status" value="1"/>
</dbReference>
<dbReference type="RefSeq" id="WP_008600026.1">
    <property type="nucleotide sequence ID" value="NZ_AMRV01000002.1"/>
</dbReference>
<dbReference type="EMBL" id="AMRV01000002">
    <property type="protein sequence ID" value="EMD83597.1"/>
    <property type="molecule type" value="Genomic_DNA"/>
</dbReference>
<accession>M2U6D7</accession>
<evidence type="ECO:0000313" key="4">
    <source>
        <dbReference type="Proteomes" id="UP000011717"/>
    </source>
</evidence>
<protein>
    <submittedName>
        <fullName evidence="3">ABC-type transport system, permease component</fullName>
    </submittedName>
</protein>
<keyword evidence="2" id="KW-0472">Membrane</keyword>